<dbReference type="GO" id="GO:0005802">
    <property type="term" value="C:trans-Golgi network"/>
    <property type="evidence" value="ECO:0007669"/>
    <property type="project" value="TreeGrafter"/>
</dbReference>
<accession>A0AAV2IRB2</accession>
<dbReference type="GO" id="GO:0004252">
    <property type="term" value="F:serine-type endopeptidase activity"/>
    <property type="evidence" value="ECO:0007669"/>
    <property type="project" value="UniProtKB-UniRule"/>
</dbReference>
<dbReference type="PROSITE" id="PS51892">
    <property type="entry name" value="SUBTILASE"/>
    <property type="match status" value="1"/>
</dbReference>
<evidence type="ECO:0000256" key="5">
    <source>
        <dbReference type="ARBA" id="ARBA00022729"/>
    </source>
</evidence>
<dbReference type="FunFam" id="3.40.50.200:FF:000005">
    <property type="entry name" value="Proprotein convertase subtilisin/kexin type 7"/>
    <property type="match status" value="1"/>
</dbReference>
<keyword evidence="5 16" id="KW-0732">Signal</keyword>
<keyword evidence="8" id="KW-1133">Transmembrane helix</keyword>
<sequence>MLSDSLLFVILILISEVLQVSPFPLHCASRYEKNVVKPMVESRDLILCWVVQINTLKSCSCFQNGTNDMANVADDEGEMSSSPKCCLGHNLVKDHILALSKEVNLEIHHTFGQFHDHFLLCHSETASGRRVPTSPISNYKSVHLQHLHRQHSRLRSTSQALFQLYERQVEQRLSQHREILWFTAEHVHKRHPRGAAPLTPKKPPKRNLVVLKVFASNEEPGLKNSHSVINFNDSVLHYSDSGLEDSSQHPFAVTHSAPNDIKDQKIEDKLSQSYTSLLSSSTHSSVNDSTHPHHLQAPRSKRSALVTFDDPAYLKQWHLFNSLGSRMDINVTGVWQHNYTGSGITVAVVDDGVEWRNADLKANYNRMGSWDLNDDDPDPSPSSTKQSNHHGTRCAGEIAAVANNKVCGVGVAYGAQISGLRVLDGTMTDSMEAEAFNKKMDINDIYSCSWGPDDDGRTVDGPHLMAVKAMKYGVDFGRKGFGNIFVVASGNGGEHHDNCNFDGYANSIYTVTIGAVDESGEMPYYAEECASMLGVTFSSGTNNKRDIVTTDWTEGKASGCTDSHTGTSAAAPLAAGMIALMLQARPCLTWRDVQYIIILTSQKVDVALAHWQENGAGLSHSHKHGFGLLNSWRLVNAARVWETVPWMTSFSYMEAGADKIIPKGSKTPLKMIHEITEADIRGLGLFTLENVQLTIWLTHPCRGKLGVQLISPAGTLSVLAAPRPLDNSTSGFSDWTFTTVRCWGEQPLGNWTILFIDNDEENFGQGRLTKLRLTLFGTPMTASEFAQRRQRVEAAMSGEFLSAGMSQACAPAQKYDSPYTPVSDRTLKIIILSGAFCLVMAIYETFEYIFCYDDEKKEAARNRVLARRARRLVDTSISSPDGDTSLPNGASLSLAFEDDDEGDDDVFDISETARLIRRDQNTGSEVIPMATFSYEEVRDPLPSNVVSSAGTVRDQSDQPDPN</sequence>
<dbReference type="Pfam" id="PF00082">
    <property type="entry name" value="Peptidase_S8"/>
    <property type="match status" value="1"/>
</dbReference>
<dbReference type="PROSITE" id="PS00138">
    <property type="entry name" value="SUBTILASE_SER"/>
    <property type="match status" value="1"/>
</dbReference>
<feature type="compositionally biased region" description="Polar residues" evidence="15">
    <location>
        <begin position="876"/>
        <end position="891"/>
    </location>
</feature>
<evidence type="ECO:0000256" key="6">
    <source>
        <dbReference type="ARBA" id="ARBA00022801"/>
    </source>
</evidence>
<evidence type="ECO:0000256" key="10">
    <source>
        <dbReference type="ARBA" id="ARBA00023145"/>
    </source>
</evidence>
<organism evidence="18 19">
    <name type="scientific">Lymnaea stagnalis</name>
    <name type="common">Great pond snail</name>
    <name type="synonym">Helix stagnalis</name>
    <dbReference type="NCBI Taxonomy" id="6523"/>
    <lineage>
        <taxon>Eukaryota</taxon>
        <taxon>Metazoa</taxon>
        <taxon>Spiralia</taxon>
        <taxon>Lophotrochozoa</taxon>
        <taxon>Mollusca</taxon>
        <taxon>Gastropoda</taxon>
        <taxon>Heterobranchia</taxon>
        <taxon>Euthyneura</taxon>
        <taxon>Panpulmonata</taxon>
        <taxon>Hygrophila</taxon>
        <taxon>Lymnaeoidea</taxon>
        <taxon>Lymnaeidae</taxon>
        <taxon>Lymnaea</taxon>
    </lineage>
</organism>
<evidence type="ECO:0000256" key="16">
    <source>
        <dbReference type="SAM" id="SignalP"/>
    </source>
</evidence>
<comment type="caution">
    <text evidence="18">The sequence shown here is derived from an EMBL/GenBank/DDBJ whole genome shotgun (WGS) entry which is preliminary data.</text>
</comment>
<keyword evidence="11" id="KW-0325">Glycoprotein</keyword>
<feature type="region of interest" description="Disordered" evidence="15">
    <location>
        <begin position="366"/>
        <end position="391"/>
    </location>
</feature>
<dbReference type="SUPFAM" id="SSF52743">
    <property type="entry name" value="Subtilisin-like"/>
    <property type="match status" value="1"/>
</dbReference>
<keyword evidence="19" id="KW-1185">Reference proteome</keyword>
<evidence type="ECO:0000313" key="19">
    <source>
        <dbReference type="Proteomes" id="UP001497497"/>
    </source>
</evidence>
<proteinExistence type="inferred from homology"/>
<evidence type="ECO:0000256" key="15">
    <source>
        <dbReference type="SAM" id="MobiDB-lite"/>
    </source>
</evidence>
<dbReference type="PROSITE" id="PS51829">
    <property type="entry name" value="P_HOMO_B"/>
    <property type="match status" value="1"/>
</dbReference>
<evidence type="ECO:0000256" key="7">
    <source>
        <dbReference type="ARBA" id="ARBA00022825"/>
    </source>
</evidence>
<dbReference type="PRINTS" id="PR00723">
    <property type="entry name" value="SUBTILISIN"/>
</dbReference>
<dbReference type="Proteomes" id="UP001497497">
    <property type="component" value="Unassembled WGS sequence"/>
</dbReference>
<feature type="active site" description="Charge relay system" evidence="12 13">
    <location>
        <position position="390"/>
    </location>
</feature>
<dbReference type="FunFam" id="2.60.120.260:FF:000026">
    <property type="entry name" value="proprotein convertase subtilisin/kexin type 7"/>
    <property type="match status" value="1"/>
</dbReference>
<dbReference type="InterPro" id="IPR002884">
    <property type="entry name" value="P_dom"/>
</dbReference>
<gene>
    <name evidence="18" type="ORF">GSLYS_00021594001</name>
</gene>
<evidence type="ECO:0000256" key="13">
    <source>
        <dbReference type="PROSITE-ProRule" id="PRU01240"/>
    </source>
</evidence>
<feature type="chain" id="PRO_5043763428" description="P/Homo B domain-containing protein" evidence="16">
    <location>
        <begin position="23"/>
        <end position="962"/>
    </location>
</feature>
<dbReference type="GO" id="GO:0000139">
    <property type="term" value="C:Golgi membrane"/>
    <property type="evidence" value="ECO:0007669"/>
    <property type="project" value="TreeGrafter"/>
</dbReference>
<dbReference type="InterPro" id="IPR000209">
    <property type="entry name" value="Peptidase_S8/S53_dom"/>
</dbReference>
<keyword evidence="9" id="KW-0472">Membrane</keyword>
<dbReference type="PANTHER" id="PTHR42884:SF28">
    <property type="entry name" value="PROPROTEIN CONVERTASE SUBTILISIN_KEXIN TYPE 7"/>
    <property type="match status" value="1"/>
</dbReference>
<dbReference type="InterPro" id="IPR034182">
    <property type="entry name" value="Kexin/furin"/>
</dbReference>
<feature type="domain" description="P/Homo B" evidence="17">
    <location>
        <begin position="643"/>
        <end position="781"/>
    </location>
</feature>
<evidence type="ECO:0000256" key="3">
    <source>
        <dbReference type="ARBA" id="ARBA00022685"/>
    </source>
</evidence>
<protein>
    <recommendedName>
        <fullName evidence="17">P/Homo B domain-containing protein</fullName>
    </recommendedName>
</protein>
<evidence type="ECO:0000256" key="9">
    <source>
        <dbReference type="ARBA" id="ARBA00023136"/>
    </source>
</evidence>
<feature type="active site" description="Charge relay system" evidence="12 13">
    <location>
        <position position="350"/>
    </location>
</feature>
<dbReference type="PANTHER" id="PTHR42884">
    <property type="entry name" value="PROPROTEIN CONVERTASE SUBTILISIN/KEXIN-RELATED"/>
    <property type="match status" value="1"/>
</dbReference>
<dbReference type="Gene3D" id="2.60.120.260">
    <property type="entry name" value="Galactose-binding domain-like"/>
    <property type="match status" value="1"/>
</dbReference>
<feature type="region of interest" description="Disordered" evidence="15">
    <location>
        <begin position="938"/>
        <end position="962"/>
    </location>
</feature>
<dbReference type="InterPro" id="IPR015500">
    <property type="entry name" value="Peptidase_S8_subtilisin-rel"/>
</dbReference>
<reference evidence="18 19" key="1">
    <citation type="submission" date="2024-04" db="EMBL/GenBank/DDBJ databases">
        <authorList>
            <consortium name="Genoscope - CEA"/>
            <person name="William W."/>
        </authorList>
    </citation>
    <scope>NUCLEOTIDE SEQUENCE [LARGE SCALE GENOMIC DNA]</scope>
</reference>
<dbReference type="Pfam" id="PF01483">
    <property type="entry name" value="P_proprotein"/>
    <property type="match status" value="1"/>
</dbReference>
<feature type="region of interest" description="Disordered" evidence="15">
    <location>
        <begin position="876"/>
        <end position="899"/>
    </location>
</feature>
<dbReference type="CDD" id="cd04059">
    <property type="entry name" value="Peptidases_S8_Protein_convertases_Kexins_Furin-like"/>
    <property type="match status" value="1"/>
</dbReference>
<dbReference type="PROSITE" id="PS00136">
    <property type="entry name" value="SUBTILASE_ASP"/>
    <property type="match status" value="1"/>
</dbReference>
<evidence type="ECO:0000256" key="12">
    <source>
        <dbReference type="PIRSR" id="PIRSR615500-1"/>
    </source>
</evidence>
<name>A0AAV2IRB2_LYMST</name>
<comment type="subcellular location">
    <subcellularLocation>
        <location evidence="1">Membrane</location>
    </subcellularLocation>
</comment>
<dbReference type="InterPro" id="IPR036852">
    <property type="entry name" value="Peptidase_S8/S53_dom_sf"/>
</dbReference>
<dbReference type="Gene3D" id="3.40.50.200">
    <property type="entry name" value="Peptidase S8/S53 domain"/>
    <property type="match status" value="1"/>
</dbReference>
<dbReference type="InterPro" id="IPR022398">
    <property type="entry name" value="Peptidase_S8_His-AS"/>
</dbReference>
<feature type="region of interest" description="Disordered" evidence="15">
    <location>
        <begin position="277"/>
        <end position="301"/>
    </location>
</feature>
<dbReference type="SUPFAM" id="SSF49785">
    <property type="entry name" value="Galactose-binding domain-like"/>
    <property type="match status" value="1"/>
</dbReference>
<keyword evidence="4" id="KW-0812">Transmembrane</keyword>
<evidence type="ECO:0000256" key="4">
    <source>
        <dbReference type="ARBA" id="ARBA00022692"/>
    </source>
</evidence>
<evidence type="ECO:0000256" key="2">
    <source>
        <dbReference type="ARBA" id="ARBA00022670"/>
    </source>
</evidence>
<evidence type="ECO:0000313" key="18">
    <source>
        <dbReference type="EMBL" id="CAL1548277.1"/>
    </source>
</evidence>
<dbReference type="EMBL" id="CAXITT010001258">
    <property type="protein sequence ID" value="CAL1548277.1"/>
    <property type="molecule type" value="Genomic_DNA"/>
</dbReference>
<comment type="similarity">
    <text evidence="13 14">Belongs to the peptidase S8 family.</text>
</comment>
<feature type="signal peptide" evidence="16">
    <location>
        <begin position="1"/>
        <end position="22"/>
    </location>
</feature>
<dbReference type="InterPro" id="IPR008979">
    <property type="entry name" value="Galactose-bd-like_sf"/>
</dbReference>
<evidence type="ECO:0000256" key="11">
    <source>
        <dbReference type="ARBA" id="ARBA00023180"/>
    </source>
</evidence>
<evidence type="ECO:0000259" key="17">
    <source>
        <dbReference type="PROSITE" id="PS51829"/>
    </source>
</evidence>
<keyword evidence="3" id="KW-0165">Cleavage on pair of basic residues</keyword>
<evidence type="ECO:0000256" key="1">
    <source>
        <dbReference type="ARBA" id="ARBA00004370"/>
    </source>
</evidence>
<feature type="compositionally biased region" description="Basic residues" evidence="15">
    <location>
        <begin position="292"/>
        <end position="301"/>
    </location>
</feature>
<evidence type="ECO:0000256" key="8">
    <source>
        <dbReference type="ARBA" id="ARBA00022989"/>
    </source>
</evidence>
<feature type="active site" description="Charge relay system" evidence="12 13">
    <location>
        <position position="568"/>
    </location>
</feature>
<dbReference type="InterPro" id="IPR023827">
    <property type="entry name" value="Peptidase_S8_Asp-AS"/>
</dbReference>
<evidence type="ECO:0000256" key="14">
    <source>
        <dbReference type="RuleBase" id="RU003355"/>
    </source>
</evidence>
<feature type="compositionally biased region" description="Low complexity" evidence="15">
    <location>
        <begin position="277"/>
        <end position="289"/>
    </location>
</feature>
<keyword evidence="6 13" id="KW-0378">Hydrolase</keyword>
<keyword evidence="7 13" id="KW-0720">Serine protease</keyword>
<keyword evidence="2 13" id="KW-0645">Protease</keyword>
<dbReference type="GO" id="GO:0016485">
    <property type="term" value="P:protein processing"/>
    <property type="evidence" value="ECO:0007669"/>
    <property type="project" value="TreeGrafter"/>
</dbReference>
<keyword evidence="10" id="KW-0865">Zymogen</keyword>
<dbReference type="PROSITE" id="PS00137">
    <property type="entry name" value="SUBTILASE_HIS"/>
    <property type="match status" value="1"/>
</dbReference>
<dbReference type="AlphaFoldDB" id="A0AAV2IRB2"/>
<dbReference type="InterPro" id="IPR023828">
    <property type="entry name" value="Peptidase_S8_Ser-AS"/>
</dbReference>